<evidence type="ECO:0000313" key="3">
    <source>
        <dbReference type="Proteomes" id="UP000485058"/>
    </source>
</evidence>
<dbReference type="AlphaFoldDB" id="A0A6A0AEF8"/>
<reference evidence="2 3" key="1">
    <citation type="submission" date="2020-02" db="EMBL/GenBank/DDBJ databases">
        <title>Draft genome sequence of Haematococcus lacustris strain NIES-144.</title>
        <authorList>
            <person name="Morimoto D."/>
            <person name="Nakagawa S."/>
            <person name="Yoshida T."/>
            <person name="Sawayama S."/>
        </authorList>
    </citation>
    <scope>NUCLEOTIDE SEQUENCE [LARGE SCALE GENOMIC DNA]</scope>
    <source>
        <strain evidence="2 3">NIES-144</strain>
    </source>
</reference>
<dbReference type="Proteomes" id="UP000485058">
    <property type="component" value="Unassembled WGS sequence"/>
</dbReference>
<proteinExistence type="predicted"/>
<gene>
    <name evidence="2" type="ORF">HaLaN_29923</name>
</gene>
<dbReference type="EMBL" id="BLLF01005269">
    <property type="protein sequence ID" value="GFH30982.1"/>
    <property type="molecule type" value="Genomic_DNA"/>
</dbReference>
<dbReference type="GO" id="GO:0005113">
    <property type="term" value="F:patched binding"/>
    <property type="evidence" value="ECO:0007669"/>
    <property type="project" value="TreeGrafter"/>
</dbReference>
<comment type="caution">
    <text evidence="2">The sequence shown here is derived from an EMBL/GenBank/DDBJ whole genome shotgun (WGS) entry which is preliminary data.</text>
</comment>
<dbReference type="PANTHER" id="PTHR20870">
    <property type="entry name" value="BARDET-BIEDL SYNDROME 1 PROTEIN"/>
    <property type="match status" value="1"/>
</dbReference>
<dbReference type="PANTHER" id="PTHR20870:SF0">
    <property type="entry name" value="BARDET-BIEDL SYNDROME 1 PROTEIN"/>
    <property type="match status" value="1"/>
</dbReference>
<dbReference type="InterPro" id="IPR056419">
    <property type="entry name" value="GAE_BBS1"/>
</dbReference>
<dbReference type="Pfam" id="PF23304">
    <property type="entry name" value="GAE_BBS1"/>
    <property type="match status" value="1"/>
</dbReference>
<dbReference type="GO" id="GO:0005930">
    <property type="term" value="C:axoneme"/>
    <property type="evidence" value="ECO:0007669"/>
    <property type="project" value="TreeGrafter"/>
</dbReference>
<evidence type="ECO:0000313" key="2">
    <source>
        <dbReference type="EMBL" id="GFH30982.1"/>
    </source>
</evidence>
<dbReference type="GO" id="GO:0005815">
    <property type="term" value="C:microtubule organizing center"/>
    <property type="evidence" value="ECO:0007669"/>
    <property type="project" value="TreeGrafter"/>
</dbReference>
<dbReference type="GO" id="GO:1905515">
    <property type="term" value="P:non-motile cilium assembly"/>
    <property type="evidence" value="ECO:0007669"/>
    <property type="project" value="InterPro"/>
</dbReference>
<dbReference type="GO" id="GO:0061512">
    <property type="term" value="P:protein localization to cilium"/>
    <property type="evidence" value="ECO:0007669"/>
    <property type="project" value="TreeGrafter"/>
</dbReference>
<evidence type="ECO:0000259" key="1">
    <source>
        <dbReference type="Pfam" id="PF23304"/>
    </source>
</evidence>
<name>A0A6A0AEF8_HAELA</name>
<dbReference type="GO" id="GO:0005119">
    <property type="term" value="F:smoothened binding"/>
    <property type="evidence" value="ECO:0007669"/>
    <property type="project" value="TreeGrafter"/>
</dbReference>
<feature type="domain" description="Bardet-Biedl syndrome 1 protein GAE" evidence="1">
    <location>
        <begin position="4"/>
        <end position="70"/>
    </location>
</feature>
<sequence>MLMAPEAMYRLDRKLMVLPMLAPGLTYIHEVDVTCVNPAAGCDSITVVLLSKSSSLPIMQAQIRMPVSELADE</sequence>
<keyword evidence="3" id="KW-1185">Reference proteome</keyword>
<accession>A0A6A0AEF8</accession>
<dbReference type="InterPro" id="IPR028784">
    <property type="entry name" value="BBS1"/>
</dbReference>
<dbReference type="GO" id="GO:0034464">
    <property type="term" value="C:BBSome"/>
    <property type="evidence" value="ECO:0007669"/>
    <property type="project" value="InterPro"/>
</dbReference>
<protein>
    <submittedName>
        <fullName evidence="2">BBS1 domain-containing protein</fullName>
    </submittedName>
</protein>
<organism evidence="2 3">
    <name type="scientific">Haematococcus lacustris</name>
    <name type="common">Green alga</name>
    <name type="synonym">Haematococcus pluvialis</name>
    <dbReference type="NCBI Taxonomy" id="44745"/>
    <lineage>
        <taxon>Eukaryota</taxon>
        <taxon>Viridiplantae</taxon>
        <taxon>Chlorophyta</taxon>
        <taxon>core chlorophytes</taxon>
        <taxon>Chlorophyceae</taxon>
        <taxon>CS clade</taxon>
        <taxon>Chlamydomonadales</taxon>
        <taxon>Haematococcaceae</taxon>
        <taxon>Haematococcus</taxon>
    </lineage>
</organism>